<dbReference type="InterPro" id="IPR000801">
    <property type="entry name" value="Esterase-like"/>
</dbReference>
<keyword evidence="5" id="KW-1185">Reference proteome</keyword>
<dbReference type="InterPro" id="IPR029058">
    <property type="entry name" value="AB_hydrolase_fold"/>
</dbReference>
<evidence type="ECO:0000256" key="2">
    <source>
        <dbReference type="SAM" id="SignalP"/>
    </source>
</evidence>
<reference evidence="4 5" key="1">
    <citation type="journal article" date="2018" name="Sci. Rep.">
        <title>Genomic signatures of local adaptation to the degree of environmental predictability in rotifers.</title>
        <authorList>
            <person name="Franch-Gras L."/>
            <person name="Hahn C."/>
            <person name="Garcia-Roger E.M."/>
            <person name="Carmona M.J."/>
            <person name="Serra M."/>
            <person name="Gomez A."/>
        </authorList>
    </citation>
    <scope>NUCLEOTIDE SEQUENCE [LARGE SCALE GENOMIC DNA]</scope>
    <source>
        <strain evidence="4">HYR1</strain>
    </source>
</reference>
<dbReference type="Proteomes" id="UP000276133">
    <property type="component" value="Unassembled WGS sequence"/>
</dbReference>
<dbReference type="Pfam" id="PF00756">
    <property type="entry name" value="Esterase"/>
    <property type="match status" value="1"/>
</dbReference>
<name>A0A3M7PRG9_BRAPC</name>
<evidence type="ECO:0000259" key="3">
    <source>
        <dbReference type="Pfam" id="PF16561"/>
    </source>
</evidence>
<dbReference type="SUPFAM" id="SSF53474">
    <property type="entry name" value="alpha/beta-Hydrolases"/>
    <property type="match status" value="1"/>
</dbReference>
<protein>
    <submittedName>
        <fullName evidence="4">T9SS C-terminal target domain-containing</fullName>
    </submittedName>
</protein>
<dbReference type="InterPro" id="IPR013783">
    <property type="entry name" value="Ig-like_fold"/>
</dbReference>
<dbReference type="InterPro" id="IPR014756">
    <property type="entry name" value="Ig_E-set"/>
</dbReference>
<gene>
    <name evidence="4" type="ORF">BpHYR1_026722</name>
</gene>
<sequence>MNLNVKLILLLLAFNEVINVEIEFDIVQVPRYYTPLRDDIFIAGSFNNWSPNHSRYKFNRLSNNLFKLVIDLPQGDHEYKFTRGTWSSGEANSNGDFMANRILKISSNNRQTHLVRIQNWDDFKGGHTATGNVFILSNNFPYRQFNTTKPVWIYLPPDYFSSLKSYPVLYMHDGQNLFDNATSSYGDEWNVDETVERNYFFGKQTAIVVGLQTKDQRTDELTPYTHPVRGGGKGDRYVDFLKNDVKPYVDRNFRTKPGREFTGLGGSSFGGLMTFYAGMKNQNLFSKLVVFSPSFWFNSTVFELVDSPEVTKYDDTKLYFVCGGMEGDRNMTSNMLKMADILSNKGYTNLAYFVRPDGIHYETFWSQEFPSAFNWLFN</sequence>
<comment type="caution">
    <text evidence="4">The sequence shown here is derived from an EMBL/GenBank/DDBJ whole genome shotgun (WGS) entry which is preliminary data.</text>
</comment>
<dbReference type="Gene3D" id="2.60.40.10">
    <property type="entry name" value="Immunoglobulins"/>
    <property type="match status" value="1"/>
</dbReference>
<evidence type="ECO:0000313" key="4">
    <source>
        <dbReference type="EMBL" id="RNA01519.1"/>
    </source>
</evidence>
<evidence type="ECO:0000313" key="5">
    <source>
        <dbReference type="Proteomes" id="UP000276133"/>
    </source>
</evidence>
<dbReference type="Gene3D" id="3.40.50.1820">
    <property type="entry name" value="alpha/beta hydrolase"/>
    <property type="match status" value="1"/>
</dbReference>
<dbReference type="OrthoDB" id="446683at2759"/>
<dbReference type="AlphaFoldDB" id="A0A3M7PRG9"/>
<dbReference type="SUPFAM" id="SSF81296">
    <property type="entry name" value="E set domains"/>
    <property type="match status" value="1"/>
</dbReference>
<dbReference type="EMBL" id="REGN01009293">
    <property type="protein sequence ID" value="RNA01519.1"/>
    <property type="molecule type" value="Genomic_DNA"/>
</dbReference>
<proteinExistence type="predicted"/>
<feature type="signal peptide" evidence="2">
    <location>
        <begin position="1"/>
        <end position="19"/>
    </location>
</feature>
<comment type="function">
    <text evidence="1">Non-catalytic subunit of AMP-activated protein kinase (AMPK), an energy sensor protein kinase that plays a key role in regulating cellular energy metabolism. In response to reduction of intracellular ATP levels, AMPK activates energy-producing pathways and inhibits energy-consuming processes: inhibits protein, carbohydrate and lipid biosynthesis, as well as cell growth and proliferation. AMPK acts via direct phosphorylation of metabolic enzymes, and by longer-term effects via phosphorylation of transcription regulators. Also acts as a regulator of cellular polarity by remodeling the actin cytoskeleton; probably by indirectly activating myosin. Beta non-catalytic subunit acts as a scaffold on which the AMPK complex assembles, via its C-terminus that bridges alpha (PRKAA1 or PRKAA2) and gamma subunits (PRKAG1, PRKAG2 or PRKAG3).</text>
</comment>
<feature type="chain" id="PRO_5018076734" evidence="2">
    <location>
        <begin position="20"/>
        <end position="378"/>
    </location>
</feature>
<dbReference type="InterPro" id="IPR032640">
    <property type="entry name" value="AMPK1_CBM"/>
</dbReference>
<dbReference type="PANTHER" id="PTHR48098:SF6">
    <property type="entry name" value="FERRI-BACILLIBACTIN ESTERASE BESA"/>
    <property type="match status" value="1"/>
</dbReference>
<dbReference type="PANTHER" id="PTHR48098">
    <property type="entry name" value="ENTEROCHELIN ESTERASE-RELATED"/>
    <property type="match status" value="1"/>
</dbReference>
<keyword evidence="2" id="KW-0732">Signal</keyword>
<dbReference type="Pfam" id="PF16561">
    <property type="entry name" value="AMPK1_CBM"/>
    <property type="match status" value="1"/>
</dbReference>
<dbReference type="InterPro" id="IPR050583">
    <property type="entry name" value="Mycobacterial_A85_antigen"/>
</dbReference>
<evidence type="ECO:0000256" key="1">
    <source>
        <dbReference type="ARBA" id="ARBA00025180"/>
    </source>
</evidence>
<feature type="domain" description="AMP-activated protein kinase glycogen-binding" evidence="3">
    <location>
        <begin position="39"/>
        <end position="82"/>
    </location>
</feature>
<organism evidence="4 5">
    <name type="scientific">Brachionus plicatilis</name>
    <name type="common">Marine rotifer</name>
    <name type="synonym">Brachionus muelleri</name>
    <dbReference type="NCBI Taxonomy" id="10195"/>
    <lineage>
        <taxon>Eukaryota</taxon>
        <taxon>Metazoa</taxon>
        <taxon>Spiralia</taxon>
        <taxon>Gnathifera</taxon>
        <taxon>Rotifera</taxon>
        <taxon>Eurotatoria</taxon>
        <taxon>Monogononta</taxon>
        <taxon>Pseudotrocha</taxon>
        <taxon>Ploima</taxon>
        <taxon>Brachionidae</taxon>
        <taxon>Brachionus</taxon>
    </lineage>
</organism>
<dbReference type="CDD" id="cd02859">
    <property type="entry name" value="E_set_AMPKbeta_like_N"/>
    <property type="match status" value="1"/>
</dbReference>
<accession>A0A3M7PRG9</accession>